<dbReference type="PROSITE" id="PS00107">
    <property type="entry name" value="PROTEIN_KINASE_ATP"/>
    <property type="match status" value="1"/>
</dbReference>
<dbReference type="SMART" id="SM00220">
    <property type="entry name" value="S_TKc"/>
    <property type="match status" value="1"/>
</dbReference>
<dbReference type="GO" id="GO:0005634">
    <property type="term" value="C:nucleus"/>
    <property type="evidence" value="ECO:0007669"/>
    <property type="project" value="TreeGrafter"/>
</dbReference>
<dbReference type="PANTHER" id="PTHR24342">
    <property type="entry name" value="SERINE/THREONINE-PROTEIN KINASE 17"/>
    <property type="match status" value="1"/>
</dbReference>
<dbReference type="GO" id="GO:0035556">
    <property type="term" value="P:intracellular signal transduction"/>
    <property type="evidence" value="ECO:0007669"/>
    <property type="project" value="TreeGrafter"/>
</dbReference>
<dbReference type="FunFam" id="1.10.510.10:FF:000594">
    <property type="entry name" value="Myosin light chain kinase isoform-III"/>
    <property type="match status" value="1"/>
</dbReference>
<evidence type="ECO:0000313" key="9">
    <source>
        <dbReference type="EMBL" id="CAB3264136.1"/>
    </source>
</evidence>
<reference evidence="9" key="1">
    <citation type="submission" date="2020-04" db="EMBL/GenBank/DDBJ databases">
        <authorList>
            <person name="Neveu A P."/>
        </authorList>
    </citation>
    <scope>NUCLEOTIDE SEQUENCE</scope>
    <source>
        <tissue evidence="9">Whole embryo</tissue>
    </source>
</reference>
<dbReference type="Pfam" id="PF00069">
    <property type="entry name" value="Pkinase"/>
    <property type="match status" value="1"/>
</dbReference>
<dbReference type="EMBL" id="LR788274">
    <property type="protein sequence ID" value="CAB3264136.1"/>
    <property type="molecule type" value="mRNA"/>
</dbReference>
<evidence type="ECO:0000256" key="2">
    <source>
        <dbReference type="ARBA" id="ARBA00022679"/>
    </source>
</evidence>
<sequence length="324" mass="36351">MKDALGSGRFGKVSMVIEKNGGGKFAAKQCACRRASQRQEFDLEIDIMNDLAHPKLLQLYDVIYGKADVTFVLELVTGGELFDRVCDESFDLTEQLAVKYIEQICEAISYMHTKNILHLDLKPENILCLSPARIDMIKIIDFGFARRYEPHKPLRIMFGTPEFVAPEVVNFDPLGKGTDVWSIGVITYVLLSGLSPFMGDNEQETLSNVTACDLDFDDESFDEISPEAKEFITKLLQKQERARPSCDECLKQIWLKKAAEDASSHRKSLCVAVTNLKKFVARRKWIRSINAVRAVTKLQAGLRKGGASITTEPCVSEAMKKLTT</sequence>
<organism evidence="9">
    <name type="scientific">Phallusia mammillata</name>
    <dbReference type="NCBI Taxonomy" id="59560"/>
    <lineage>
        <taxon>Eukaryota</taxon>
        <taxon>Metazoa</taxon>
        <taxon>Chordata</taxon>
        <taxon>Tunicata</taxon>
        <taxon>Ascidiacea</taxon>
        <taxon>Phlebobranchia</taxon>
        <taxon>Ascidiidae</taxon>
        <taxon>Phallusia</taxon>
    </lineage>
</organism>
<dbReference type="InterPro" id="IPR000719">
    <property type="entry name" value="Prot_kinase_dom"/>
</dbReference>
<dbReference type="InterPro" id="IPR011009">
    <property type="entry name" value="Kinase-like_dom_sf"/>
</dbReference>
<keyword evidence="3 6" id="KW-0547">Nucleotide-binding</keyword>
<dbReference type="PROSITE" id="PS50011">
    <property type="entry name" value="PROTEIN_KINASE_DOM"/>
    <property type="match status" value="1"/>
</dbReference>
<evidence type="ECO:0000256" key="1">
    <source>
        <dbReference type="ARBA" id="ARBA00022527"/>
    </source>
</evidence>
<keyword evidence="1 7" id="KW-0723">Serine/threonine-protein kinase</keyword>
<dbReference type="PROSITE" id="PS00108">
    <property type="entry name" value="PROTEIN_KINASE_ST"/>
    <property type="match status" value="1"/>
</dbReference>
<keyword evidence="4 9" id="KW-0418">Kinase</keyword>
<feature type="binding site" evidence="6">
    <location>
        <position position="28"/>
    </location>
    <ligand>
        <name>ATP</name>
        <dbReference type="ChEBI" id="CHEBI:30616"/>
    </ligand>
</feature>
<dbReference type="GO" id="GO:0004674">
    <property type="term" value="F:protein serine/threonine kinase activity"/>
    <property type="evidence" value="ECO:0007669"/>
    <property type="project" value="UniProtKB-KW"/>
</dbReference>
<dbReference type="InterPro" id="IPR008271">
    <property type="entry name" value="Ser/Thr_kinase_AS"/>
</dbReference>
<dbReference type="AlphaFoldDB" id="A0A6F9DMC2"/>
<accession>A0A6F9DMC2</accession>
<dbReference type="GO" id="GO:0005524">
    <property type="term" value="F:ATP binding"/>
    <property type="evidence" value="ECO:0007669"/>
    <property type="project" value="UniProtKB-UniRule"/>
</dbReference>
<protein>
    <submittedName>
        <fullName evidence="9">Myosin light chain kinase, smooth muscle-like</fullName>
    </submittedName>
</protein>
<dbReference type="InterPro" id="IPR017441">
    <property type="entry name" value="Protein_kinase_ATP_BS"/>
</dbReference>
<dbReference type="Gene3D" id="1.10.510.10">
    <property type="entry name" value="Transferase(Phosphotransferase) domain 1"/>
    <property type="match status" value="1"/>
</dbReference>
<gene>
    <name evidence="9" type="primary">Mylk-001</name>
</gene>
<feature type="domain" description="Protein kinase" evidence="8">
    <location>
        <begin position="1"/>
        <end position="255"/>
    </location>
</feature>
<evidence type="ECO:0000256" key="3">
    <source>
        <dbReference type="ARBA" id="ARBA00022741"/>
    </source>
</evidence>
<evidence type="ECO:0000256" key="4">
    <source>
        <dbReference type="ARBA" id="ARBA00022777"/>
    </source>
</evidence>
<keyword evidence="5 6" id="KW-0067">ATP-binding</keyword>
<proteinExistence type="evidence at transcript level"/>
<evidence type="ECO:0000256" key="5">
    <source>
        <dbReference type="ARBA" id="ARBA00022840"/>
    </source>
</evidence>
<dbReference type="PANTHER" id="PTHR24342:SF20">
    <property type="entry name" value="MYOSIN LIGHT CHAIN KINASE, SMOOTH MUSCLE"/>
    <property type="match status" value="1"/>
</dbReference>
<comment type="similarity">
    <text evidence="7">Belongs to the protein kinase superfamily.</text>
</comment>
<dbReference type="SUPFAM" id="SSF56112">
    <property type="entry name" value="Protein kinase-like (PK-like)"/>
    <property type="match status" value="1"/>
</dbReference>
<keyword evidence="2" id="KW-0808">Transferase</keyword>
<name>A0A6F9DMC2_9ASCI</name>
<evidence type="ECO:0000256" key="6">
    <source>
        <dbReference type="PROSITE-ProRule" id="PRU10141"/>
    </source>
</evidence>
<evidence type="ECO:0000259" key="8">
    <source>
        <dbReference type="PROSITE" id="PS50011"/>
    </source>
</evidence>
<dbReference type="Gene3D" id="3.30.200.20">
    <property type="entry name" value="Phosphorylase Kinase, domain 1"/>
    <property type="match status" value="1"/>
</dbReference>
<dbReference type="GO" id="GO:0043065">
    <property type="term" value="P:positive regulation of apoptotic process"/>
    <property type="evidence" value="ECO:0007669"/>
    <property type="project" value="TreeGrafter"/>
</dbReference>
<evidence type="ECO:0000256" key="7">
    <source>
        <dbReference type="RuleBase" id="RU000304"/>
    </source>
</evidence>